<dbReference type="Proteomes" id="UP000050761">
    <property type="component" value="Unassembled WGS sequence"/>
</dbReference>
<accession>A0A183GL47</accession>
<dbReference type="AlphaFoldDB" id="A0A183GL47"/>
<name>A0A183GL47_HELPZ</name>
<gene>
    <name evidence="1" type="ORF">HPBE_LOCUS23416</name>
</gene>
<dbReference type="EMBL" id="UZAH01035038">
    <property type="protein sequence ID" value="VDP38702.1"/>
    <property type="molecule type" value="Genomic_DNA"/>
</dbReference>
<dbReference type="WBParaSite" id="HPBE_0002341701-mRNA-1">
    <property type="protein sequence ID" value="HPBE_0002341701-mRNA-1"/>
    <property type="gene ID" value="HPBE_0002341701"/>
</dbReference>
<sequence length="267" mass="28698">MESLSNLTSTDLLDDMFLDDSMYRECHLSSRSSYALHELRYLDEFMVDSHCSTTDSNCTMTDSQMQVTVVYTPAGTAVATCSSSSICLVLLLRRAVVGYNWACATIGCPRAHARFDSAKDGSESSTTGASKTSTASFTKLLEDDGNGNVGVAPYVDDNEGGKAANALTTSCVDSGIGGTISTHSELSGLCMSPSVDPRCNPPKAFPVSLLKTRQPQSAESTPGSFDDDVVSFLDLPVNHREDSITDEVFVSKFVLAEQVFRQVSEFQ</sequence>
<accession>A0A3P8CJ69</accession>
<evidence type="ECO:0000313" key="3">
    <source>
        <dbReference type="WBParaSite" id="HPBE_0002341701-mRNA-1"/>
    </source>
</evidence>
<reference evidence="3" key="2">
    <citation type="submission" date="2019-09" db="UniProtKB">
        <authorList>
            <consortium name="WormBaseParasite"/>
        </authorList>
    </citation>
    <scope>IDENTIFICATION</scope>
</reference>
<keyword evidence="2" id="KW-1185">Reference proteome</keyword>
<protein>
    <submittedName>
        <fullName evidence="1 3">Uncharacterized protein</fullName>
    </submittedName>
</protein>
<organism evidence="2 3">
    <name type="scientific">Heligmosomoides polygyrus</name>
    <name type="common">Parasitic roundworm</name>
    <dbReference type="NCBI Taxonomy" id="6339"/>
    <lineage>
        <taxon>Eukaryota</taxon>
        <taxon>Metazoa</taxon>
        <taxon>Ecdysozoa</taxon>
        <taxon>Nematoda</taxon>
        <taxon>Chromadorea</taxon>
        <taxon>Rhabditida</taxon>
        <taxon>Rhabditina</taxon>
        <taxon>Rhabditomorpha</taxon>
        <taxon>Strongyloidea</taxon>
        <taxon>Heligmosomidae</taxon>
        <taxon>Heligmosomoides</taxon>
    </lineage>
</organism>
<evidence type="ECO:0000313" key="2">
    <source>
        <dbReference type="Proteomes" id="UP000050761"/>
    </source>
</evidence>
<proteinExistence type="predicted"/>
<dbReference type="OrthoDB" id="10252077at2759"/>
<reference evidence="1 2" key="1">
    <citation type="submission" date="2018-11" db="EMBL/GenBank/DDBJ databases">
        <authorList>
            <consortium name="Pathogen Informatics"/>
        </authorList>
    </citation>
    <scope>NUCLEOTIDE SEQUENCE [LARGE SCALE GENOMIC DNA]</scope>
</reference>
<evidence type="ECO:0000313" key="1">
    <source>
        <dbReference type="EMBL" id="VDP38702.1"/>
    </source>
</evidence>